<name>A0A0E9Q252_ANGAN</name>
<reference evidence="1" key="1">
    <citation type="submission" date="2014-11" db="EMBL/GenBank/DDBJ databases">
        <authorList>
            <person name="Amaro Gonzalez C."/>
        </authorList>
    </citation>
    <scope>NUCLEOTIDE SEQUENCE</scope>
</reference>
<sequence>MCSATKPGRNKTGLGNVNRWQTVLAAYMPRHCLQPIYIYIYNWHIVVIYSNIKATLYTVSTEIN</sequence>
<protein>
    <submittedName>
        <fullName evidence="1">Uncharacterized protein</fullName>
    </submittedName>
</protein>
<dbReference type="AlphaFoldDB" id="A0A0E9Q252"/>
<accession>A0A0E9Q252</accession>
<proteinExistence type="predicted"/>
<evidence type="ECO:0000313" key="1">
    <source>
        <dbReference type="EMBL" id="JAH10602.1"/>
    </source>
</evidence>
<dbReference type="EMBL" id="GBXM01097975">
    <property type="protein sequence ID" value="JAH10602.1"/>
    <property type="molecule type" value="Transcribed_RNA"/>
</dbReference>
<organism evidence="1">
    <name type="scientific">Anguilla anguilla</name>
    <name type="common">European freshwater eel</name>
    <name type="synonym">Muraena anguilla</name>
    <dbReference type="NCBI Taxonomy" id="7936"/>
    <lineage>
        <taxon>Eukaryota</taxon>
        <taxon>Metazoa</taxon>
        <taxon>Chordata</taxon>
        <taxon>Craniata</taxon>
        <taxon>Vertebrata</taxon>
        <taxon>Euteleostomi</taxon>
        <taxon>Actinopterygii</taxon>
        <taxon>Neopterygii</taxon>
        <taxon>Teleostei</taxon>
        <taxon>Anguilliformes</taxon>
        <taxon>Anguillidae</taxon>
        <taxon>Anguilla</taxon>
    </lineage>
</organism>
<reference evidence="1" key="2">
    <citation type="journal article" date="2015" name="Fish Shellfish Immunol.">
        <title>Early steps in the European eel (Anguilla anguilla)-Vibrio vulnificus interaction in the gills: Role of the RtxA13 toxin.</title>
        <authorList>
            <person name="Callol A."/>
            <person name="Pajuelo D."/>
            <person name="Ebbesson L."/>
            <person name="Teles M."/>
            <person name="MacKenzie S."/>
            <person name="Amaro C."/>
        </authorList>
    </citation>
    <scope>NUCLEOTIDE SEQUENCE</scope>
</reference>